<name>A0A2C9UGI3_MANES</name>
<sequence length="35" mass="4113">MKLDNFPKLDIFLISHLHKQHSSPVILLINLIVFQ</sequence>
<gene>
    <name evidence="1" type="ORF">MANES_15G158500</name>
</gene>
<proteinExistence type="predicted"/>
<evidence type="ECO:0000313" key="1">
    <source>
        <dbReference type="EMBL" id="OAY29613.1"/>
    </source>
</evidence>
<dbReference type="EMBL" id="CM004401">
    <property type="protein sequence ID" value="OAY29613.1"/>
    <property type="molecule type" value="Genomic_DNA"/>
</dbReference>
<reference evidence="1" key="1">
    <citation type="submission" date="2016-02" db="EMBL/GenBank/DDBJ databases">
        <title>WGS assembly of Manihot esculenta.</title>
        <authorList>
            <person name="Bredeson J.V."/>
            <person name="Prochnik S.E."/>
            <person name="Lyons J.B."/>
            <person name="Schmutz J."/>
            <person name="Grimwood J."/>
            <person name="Vrebalov J."/>
            <person name="Bart R.S."/>
            <person name="Amuge T."/>
            <person name="Ferguson M.E."/>
            <person name="Green R."/>
            <person name="Putnam N."/>
            <person name="Stites J."/>
            <person name="Rounsley S."/>
            <person name="Rokhsar D.S."/>
        </authorList>
    </citation>
    <scope>NUCLEOTIDE SEQUENCE [LARGE SCALE GENOMIC DNA]</scope>
    <source>
        <tissue evidence="1">Leaf</tissue>
    </source>
</reference>
<dbReference type="AlphaFoldDB" id="A0A2C9UGI3"/>
<protein>
    <submittedName>
        <fullName evidence="1">Uncharacterized protein</fullName>
    </submittedName>
</protein>
<organism evidence="1">
    <name type="scientific">Manihot esculenta</name>
    <name type="common">Cassava</name>
    <name type="synonym">Jatropha manihot</name>
    <dbReference type="NCBI Taxonomy" id="3983"/>
    <lineage>
        <taxon>Eukaryota</taxon>
        <taxon>Viridiplantae</taxon>
        <taxon>Streptophyta</taxon>
        <taxon>Embryophyta</taxon>
        <taxon>Tracheophyta</taxon>
        <taxon>Spermatophyta</taxon>
        <taxon>Magnoliopsida</taxon>
        <taxon>eudicotyledons</taxon>
        <taxon>Gunneridae</taxon>
        <taxon>Pentapetalae</taxon>
        <taxon>rosids</taxon>
        <taxon>fabids</taxon>
        <taxon>Malpighiales</taxon>
        <taxon>Euphorbiaceae</taxon>
        <taxon>Crotonoideae</taxon>
        <taxon>Manihoteae</taxon>
        <taxon>Manihot</taxon>
    </lineage>
</organism>
<accession>A0A2C9UGI3</accession>